<evidence type="ECO:0000313" key="1">
    <source>
        <dbReference type="EMBL" id="KAK4036025.1"/>
    </source>
</evidence>
<gene>
    <name evidence="1" type="ORF">OUZ56_028097</name>
</gene>
<name>A0ABR0B2V3_9CRUS</name>
<sequence>MMEFELVAVEERTFDLMTLEDVCGSSAMAKVFRKCKSATFQIGSDTYTIVYSFKREGKGAMKIKRNCRSGGEYLTTLVYSTLVVFHFEPNFNQKFWASGSVNSLRSKG</sequence>
<protein>
    <submittedName>
        <fullName evidence="1">Uncharacterized protein</fullName>
    </submittedName>
</protein>
<accession>A0ABR0B2V3</accession>
<dbReference type="EMBL" id="JAOYFB010000040">
    <property type="protein sequence ID" value="KAK4036025.1"/>
    <property type="molecule type" value="Genomic_DNA"/>
</dbReference>
<proteinExistence type="predicted"/>
<organism evidence="1 2">
    <name type="scientific">Daphnia magna</name>
    <dbReference type="NCBI Taxonomy" id="35525"/>
    <lineage>
        <taxon>Eukaryota</taxon>
        <taxon>Metazoa</taxon>
        <taxon>Ecdysozoa</taxon>
        <taxon>Arthropoda</taxon>
        <taxon>Crustacea</taxon>
        <taxon>Branchiopoda</taxon>
        <taxon>Diplostraca</taxon>
        <taxon>Cladocera</taxon>
        <taxon>Anomopoda</taxon>
        <taxon>Daphniidae</taxon>
        <taxon>Daphnia</taxon>
    </lineage>
</organism>
<dbReference type="Proteomes" id="UP001234178">
    <property type="component" value="Unassembled WGS sequence"/>
</dbReference>
<reference evidence="1 2" key="1">
    <citation type="journal article" date="2023" name="Nucleic Acids Res.">
        <title>The hologenome of Daphnia magna reveals possible DNA methylation and microbiome-mediated evolution of the host genome.</title>
        <authorList>
            <person name="Chaturvedi A."/>
            <person name="Li X."/>
            <person name="Dhandapani V."/>
            <person name="Marshall H."/>
            <person name="Kissane S."/>
            <person name="Cuenca-Cambronero M."/>
            <person name="Asole G."/>
            <person name="Calvet F."/>
            <person name="Ruiz-Romero M."/>
            <person name="Marangio P."/>
            <person name="Guigo R."/>
            <person name="Rago D."/>
            <person name="Mirbahai L."/>
            <person name="Eastwood N."/>
            <person name="Colbourne J.K."/>
            <person name="Zhou J."/>
            <person name="Mallon E."/>
            <person name="Orsini L."/>
        </authorList>
    </citation>
    <scope>NUCLEOTIDE SEQUENCE [LARGE SCALE GENOMIC DNA]</scope>
    <source>
        <strain evidence="1">LRV0_1</strain>
    </source>
</reference>
<evidence type="ECO:0000313" key="2">
    <source>
        <dbReference type="Proteomes" id="UP001234178"/>
    </source>
</evidence>
<keyword evidence="2" id="KW-1185">Reference proteome</keyword>
<comment type="caution">
    <text evidence="1">The sequence shown here is derived from an EMBL/GenBank/DDBJ whole genome shotgun (WGS) entry which is preliminary data.</text>
</comment>